<name>A0A9D4HZT3_DREPO</name>
<feature type="compositionally biased region" description="Low complexity" evidence="1">
    <location>
        <begin position="44"/>
        <end position="56"/>
    </location>
</feature>
<evidence type="ECO:0000313" key="3">
    <source>
        <dbReference type="Proteomes" id="UP000828390"/>
    </source>
</evidence>
<feature type="region of interest" description="Disordered" evidence="1">
    <location>
        <begin position="28"/>
        <end position="72"/>
    </location>
</feature>
<comment type="caution">
    <text evidence="2">The sequence shown here is derived from an EMBL/GenBank/DDBJ whole genome shotgun (WGS) entry which is preliminary data.</text>
</comment>
<evidence type="ECO:0000313" key="2">
    <source>
        <dbReference type="EMBL" id="KAH3738893.1"/>
    </source>
</evidence>
<reference evidence="2" key="1">
    <citation type="journal article" date="2019" name="bioRxiv">
        <title>The Genome of the Zebra Mussel, Dreissena polymorpha: A Resource for Invasive Species Research.</title>
        <authorList>
            <person name="McCartney M.A."/>
            <person name="Auch B."/>
            <person name="Kono T."/>
            <person name="Mallez S."/>
            <person name="Zhang Y."/>
            <person name="Obille A."/>
            <person name="Becker A."/>
            <person name="Abrahante J.E."/>
            <person name="Garbe J."/>
            <person name="Badalamenti J.P."/>
            <person name="Herman A."/>
            <person name="Mangelson H."/>
            <person name="Liachko I."/>
            <person name="Sullivan S."/>
            <person name="Sone E.D."/>
            <person name="Koren S."/>
            <person name="Silverstein K.A.T."/>
            <person name="Beckman K.B."/>
            <person name="Gohl D.M."/>
        </authorList>
    </citation>
    <scope>NUCLEOTIDE SEQUENCE</scope>
    <source>
        <strain evidence="2">Duluth1</strain>
        <tissue evidence="2">Whole animal</tissue>
    </source>
</reference>
<gene>
    <name evidence="2" type="ORF">DPMN_045536</name>
</gene>
<dbReference type="Proteomes" id="UP000828390">
    <property type="component" value="Unassembled WGS sequence"/>
</dbReference>
<feature type="compositionally biased region" description="Gly residues" evidence="1">
    <location>
        <begin position="63"/>
        <end position="72"/>
    </location>
</feature>
<protein>
    <submittedName>
        <fullName evidence="2">Uncharacterized protein</fullName>
    </submittedName>
</protein>
<dbReference type="EMBL" id="JAIWYP010000011">
    <property type="protein sequence ID" value="KAH3738893.1"/>
    <property type="molecule type" value="Genomic_DNA"/>
</dbReference>
<sequence>MCSHFLQIEKLNNIINFSDATTICDEASKNNNKTRGQGHVSPPSASTNQSSCASSQKDNNNTSGGGSSIEKI</sequence>
<evidence type="ECO:0000256" key="1">
    <source>
        <dbReference type="SAM" id="MobiDB-lite"/>
    </source>
</evidence>
<reference evidence="2" key="2">
    <citation type="submission" date="2020-11" db="EMBL/GenBank/DDBJ databases">
        <authorList>
            <person name="McCartney M.A."/>
            <person name="Auch B."/>
            <person name="Kono T."/>
            <person name="Mallez S."/>
            <person name="Becker A."/>
            <person name="Gohl D.M."/>
            <person name="Silverstein K.A.T."/>
            <person name="Koren S."/>
            <person name="Bechman K.B."/>
            <person name="Herman A."/>
            <person name="Abrahante J.E."/>
            <person name="Garbe J."/>
        </authorList>
    </citation>
    <scope>NUCLEOTIDE SEQUENCE</scope>
    <source>
        <strain evidence="2">Duluth1</strain>
        <tissue evidence="2">Whole animal</tissue>
    </source>
</reference>
<organism evidence="2 3">
    <name type="scientific">Dreissena polymorpha</name>
    <name type="common">Zebra mussel</name>
    <name type="synonym">Mytilus polymorpha</name>
    <dbReference type="NCBI Taxonomy" id="45954"/>
    <lineage>
        <taxon>Eukaryota</taxon>
        <taxon>Metazoa</taxon>
        <taxon>Spiralia</taxon>
        <taxon>Lophotrochozoa</taxon>
        <taxon>Mollusca</taxon>
        <taxon>Bivalvia</taxon>
        <taxon>Autobranchia</taxon>
        <taxon>Heteroconchia</taxon>
        <taxon>Euheterodonta</taxon>
        <taxon>Imparidentia</taxon>
        <taxon>Neoheterodontei</taxon>
        <taxon>Myida</taxon>
        <taxon>Dreissenoidea</taxon>
        <taxon>Dreissenidae</taxon>
        <taxon>Dreissena</taxon>
    </lineage>
</organism>
<keyword evidence="3" id="KW-1185">Reference proteome</keyword>
<accession>A0A9D4HZT3</accession>
<proteinExistence type="predicted"/>
<dbReference type="AlphaFoldDB" id="A0A9D4HZT3"/>